<evidence type="ECO:0000313" key="1">
    <source>
        <dbReference type="EMBL" id="JAH71858.1"/>
    </source>
</evidence>
<dbReference type="EMBL" id="GBXM01036719">
    <property type="protein sequence ID" value="JAH71858.1"/>
    <property type="molecule type" value="Transcribed_RNA"/>
</dbReference>
<organism evidence="1">
    <name type="scientific">Anguilla anguilla</name>
    <name type="common">European freshwater eel</name>
    <name type="synonym">Muraena anguilla</name>
    <dbReference type="NCBI Taxonomy" id="7936"/>
    <lineage>
        <taxon>Eukaryota</taxon>
        <taxon>Metazoa</taxon>
        <taxon>Chordata</taxon>
        <taxon>Craniata</taxon>
        <taxon>Vertebrata</taxon>
        <taxon>Euteleostomi</taxon>
        <taxon>Actinopterygii</taxon>
        <taxon>Neopterygii</taxon>
        <taxon>Teleostei</taxon>
        <taxon>Anguilliformes</taxon>
        <taxon>Anguillidae</taxon>
        <taxon>Anguilla</taxon>
    </lineage>
</organism>
<proteinExistence type="predicted"/>
<dbReference type="AlphaFoldDB" id="A0A0E9V3N9"/>
<protein>
    <submittedName>
        <fullName evidence="1">Uncharacterized protein</fullName>
    </submittedName>
</protein>
<reference evidence="1" key="1">
    <citation type="submission" date="2014-11" db="EMBL/GenBank/DDBJ databases">
        <authorList>
            <person name="Amaro Gonzalez C."/>
        </authorList>
    </citation>
    <scope>NUCLEOTIDE SEQUENCE</scope>
</reference>
<name>A0A0E9V3N9_ANGAN</name>
<reference evidence="1" key="2">
    <citation type="journal article" date="2015" name="Fish Shellfish Immunol.">
        <title>Early steps in the European eel (Anguilla anguilla)-Vibrio vulnificus interaction in the gills: Role of the RtxA13 toxin.</title>
        <authorList>
            <person name="Callol A."/>
            <person name="Pajuelo D."/>
            <person name="Ebbesson L."/>
            <person name="Teles M."/>
            <person name="MacKenzie S."/>
            <person name="Amaro C."/>
        </authorList>
    </citation>
    <scope>NUCLEOTIDE SEQUENCE</scope>
</reference>
<sequence>MSHLIPRYFWESIIYWYDVAGGR</sequence>
<accession>A0A0E9V3N9</accession>